<dbReference type="GO" id="GO:0005737">
    <property type="term" value="C:cytoplasm"/>
    <property type="evidence" value="ECO:0007669"/>
    <property type="project" value="TreeGrafter"/>
</dbReference>
<feature type="domain" description="F-box" evidence="2">
    <location>
        <begin position="5"/>
        <end position="48"/>
    </location>
</feature>
<organism evidence="3 4">
    <name type="scientific">Phlebiopsis gigantea (strain 11061_1 CR5-6)</name>
    <name type="common">White-rot fungus</name>
    <name type="synonym">Peniophora gigantea</name>
    <dbReference type="NCBI Taxonomy" id="745531"/>
    <lineage>
        <taxon>Eukaryota</taxon>
        <taxon>Fungi</taxon>
        <taxon>Dikarya</taxon>
        <taxon>Basidiomycota</taxon>
        <taxon>Agaricomycotina</taxon>
        <taxon>Agaricomycetes</taxon>
        <taxon>Polyporales</taxon>
        <taxon>Phanerochaetaceae</taxon>
        <taxon>Phlebiopsis</taxon>
    </lineage>
</organism>
<sequence length="611" mass="67580">MPALQDLPPEVFLDNLLPFLPVTDLQHLGATSKDFYKLTSDDLFWKRKIREDYNFPDSSTARNTGWKFIYKRLANPKVYVWGDHSQRRLALNPRDLPNNVYGGVPHPMRLRIPGARIVSLVAGGMSFHAIDALGKIYVWGVLNGLDWALNTDGFSEPAKIAQTPMRLDLSCAMRSISCARLYSAGLDSESNVWTFTSWGRPFRLVTPLLDKSSVDSTPVRVECGWSYTSILTGGGIVYVYWPRTGGMQQELHRLNDEMDRKGNLTKAKVSDEHTDVIPCHAWDLTTYEPHRLPPIPTNLPHLTRTALPPSQVDEETKLVQIAGLDNNLIGLTNKGHVLRYNKLSGEDSYESGHWEYLPYFSEVEKVAELPAFSNGPLELPSTLHVTHISAHFRTFVVYTSGPESVVLLKQIETEDFGAPGPALLGNAPLKPEVPLSLQYRSVISVVLGDYHYGALTSDGTLLSWGAFSKGALGLGDPVDIEPGQPGGFNTREERLAVMDARAHMPFTPPDVREPTAVRFDHMLKSKGRKKFVFAATAAGWHSGALVIDLEPDEEDEEDVKQTASSPPEPTHHTWQGPPIIPIAGAHFPFRIGLAGRGPRPGRGGVGRGHDQ</sequence>
<dbReference type="InterPro" id="IPR051553">
    <property type="entry name" value="Ran_GTPase-activating"/>
</dbReference>
<dbReference type="InterPro" id="IPR036047">
    <property type="entry name" value="F-box-like_dom_sf"/>
</dbReference>
<dbReference type="Gene3D" id="2.130.10.30">
    <property type="entry name" value="Regulator of chromosome condensation 1/beta-lactamase-inhibitor protein II"/>
    <property type="match status" value="2"/>
</dbReference>
<dbReference type="EMBL" id="KN840459">
    <property type="protein sequence ID" value="KIP10060.1"/>
    <property type="molecule type" value="Genomic_DNA"/>
</dbReference>
<feature type="compositionally biased region" description="Gly residues" evidence="1">
    <location>
        <begin position="594"/>
        <end position="611"/>
    </location>
</feature>
<proteinExistence type="predicted"/>
<dbReference type="Pfam" id="PF13540">
    <property type="entry name" value="RCC1_2"/>
    <property type="match status" value="1"/>
</dbReference>
<evidence type="ECO:0000259" key="2">
    <source>
        <dbReference type="Pfam" id="PF12937"/>
    </source>
</evidence>
<dbReference type="GO" id="GO:0005085">
    <property type="term" value="F:guanyl-nucleotide exchange factor activity"/>
    <property type="evidence" value="ECO:0007669"/>
    <property type="project" value="TreeGrafter"/>
</dbReference>
<feature type="region of interest" description="Disordered" evidence="1">
    <location>
        <begin position="552"/>
        <end position="611"/>
    </location>
</feature>
<dbReference type="HOGENOM" id="CLU_017519_1_0_1"/>
<dbReference type="InterPro" id="IPR009091">
    <property type="entry name" value="RCC1/BLIP-II"/>
</dbReference>
<dbReference type="SUPFAM" id="SSF81383">
    <property type="entry name" value="F-box domain"/>
    <property type="match status" value="1"/>
</dbReference>
<evidence type="ECO:0000313" key="4">
    <source>
        <dbReference type="Proteomes" id="UP000053257"/>
    </source>
</evidence>
<dbReference type="Proteomes" id="UP000053257">
    <property type="component" value="Unassembled WGS sequence"/>
</dbReference>
<dbReference type="PANTHER" id="PTHR45982:SF3">
    <property type="entry name" value="F-BOX PROTEIN POF9"/>
    <property type="match status" value="1"/>
</dbReference>
<dbReference type="STRING" id="745531.A0A0C3SDY8"/>
<evidence type="ECO:0000256" key="1">
    <source>
        <dbReference type="SAM" id="MobiDB-lite"/>
    </source>
</evidence>
<dbReference type="SUPFAM" id="SSF50985">
    <property type="entry name" value="RCC1/BLIP-II"/>
    <property type="match status" value="1"/>
</dbReference>
<accession>A0A0C3SDY8</accession>
<dbReference type="AlphaFoldDB" id="A0A0C3SDY8"/>
<dbReference type="OrthoDB" id="61110at2759"/>
<evidence type="ECO:0000313" key="3">
    <source>
        <dbReference type="EMBL" id="KIP10060.1"/>
    </source>
</evidence>
<dbReference type="Pfam" id="PF12937">
    <property type="entry name" value="F-box-like"/>
    <property type="match status" value="1"/>
</dbReference>
<reference evidence="3 4" key="1">
    <citation type="journal article" date="2014" name="PLoS Genet.">
        <title>Analysis of the Phlebiopsis gigantea genome, transcriptome and secretome provides insight into its pioneer colonization strategies of wood.</title>
        <authorList>
            <person name="Hori C."/>
            <person name="Ishida T."/>
            <person name="Igarashi K."/>
            <person name="Samejima M."/>
            <person name="Suzuki H."/>
            <person name="Master E."/>
            <person name="Ferreira P."/>
            <person name="Ruiz-Duenas F.J."/>
            <person name="Held B."/>
            <person name="Canessa P."/>
            <person name="Larrondo L.F."/>
            <person name="Schmoll M."/>
            <person name="Druzhinina I.S."/>
            <person name="Kubicek C.P."/>
            <person name="Gaskell J.A."/>
            <person name="Kersten P."/>
            <person name="St John F."/>
            <person name="Glasner J."/>
            <person name="Sabat G."/>
            <person name="Splinter BonDurant S."/>
            <person name="Syed K."/>
            <person name="Yadav J."/>
            <person name="Mgbeahuruike A.C."/>
            <person name="Kovalchuk A."/>
            <person name="Asiegbu F.O."/>
            <person name="Lackner G."/>
            <person name="Hoffmeister D."/>
            <person name="Rencoret J."/>
            <person name="Gutierrez A."/>
            <person name="Sun H."/>
            <person name="Lindquist E."/>
            <person name="Barry K."/>
            <person name="Riley R."/>
            <person name="Grigoriev I.V."/>
            <person name="Henrissat B."/>
            <person name="Kues U."/>
            <person name="Berka R.M."/>
            <person name="Martinez A.T."/>
            <person name="Covert S.F."/>
            <person name="Blanchette R.A."/>
            <person name="Cullen D."/>
        </authorList>
    </citation>
    <scope>NUCLEOTIDE SEQUENCE [LARGE SCALE GENOMIC DNA]</scope>
    <source>
        <strain evidence="3 4">11061_1 CR5-6</strain>
    </source>
</reference>
<keyword evidence="4" id="KW-1185">Reference proteome</keyword>
<dbReference type="InterPro" id="IPR001810">
    <property type="entry name" value="F-box_dom"/>
</dbReference>
<protein>
    <recommendedName>
        <fullName evidence="2">F-box domain-containing protein</fullName>
    </recommendedName>
</protein>
<gene>
    <name evidence="3" type="ORF">PHLGIDRAFT_28732</name>
</gene>
<name>A0A0C3SDY8_PHLG1</name>
<dbReference type="PANTHER" id="PTHR45982">
    <property type="entry name" value="REGULATOR OF CHROMOSOME CONDENSATION"/>
    <property type="match status" value="1"/>
</dbReference>